<dbReference type="PROSITE" id="PS00211">
    <property type="entry name" value="ABC_TRANSPORTER_1"/>
    <property type="match status" value="1"/>
</dbReference>
<evidence type="ECO:0000313" key="9">
    <source>
        <dbReference type="EMBL" id="WMD21104.1"/>
    </source>
</evidence>
<dbReference type="CDD" id="cd03262">
    <property type="entry name" value="ABC_HisP_GlnQ"/>
    <property type="match status" value="1"/>
</dbReference>
<proteinExistence type="inferred from homology"/>
<organism evidence="9 10">
    <name type="scientific">Achromobacter seleniivolatilans</name>
    <dbReference type="NCBI Taxonomy" id="3047478"/>
    <lineage>
        <taxon>Bacteria</taxon>
        <taxon>Pseudomonadati</taxon>
        <taxon>Pseudomonadota</taxon>
        <taxon>Betaproteobacteria</taxon>
        <taxon>Burkholderiales</taxon>
        <taxon>Alcaligenaceae</taxon>
        <taxon>Achromobacter</taxon>
    </lineage>
</organism>
<dbReference type="Gene3D" id="3.40.50.300">
    <property type="entry name" value="P-loop containing nucleotide triphosphate hydrolases"/>
    <property type="match status" value="1"/>
</dbReference>
<dbReference type="InterPro" id="IPR030679">
    <property type="entry name" value="ABC_ATPase_HisP-typ"/>
</dbReference>
<evidence type="ECO:0000313" key="10">
    <source>
        <dbReference type="Proteomes" id="UP001234798"/>
    </source>
</evidence>
<dbReference type="Proteomes" id="UP001234798">
    <property type="component" value="Chromosome"/>
</dbReference>
<dbReference type="InterPro" id="IPR027417">
    <property type="entry name" value="P-loop_NTPase"/>
</dbReference>
<keyword evidence="6 9" id="KW-0067">ATP-binding</keyword>
<reference evidence="9 10" key="1">
    <citation type="submission" date="2023-08" db="EMBL/GenBank/DDBJ databases">
        <title>Achromobacter seleniivolatilans sp. nov., isolated from seleniferous soil.</title>
        <authorList>
            <person name="Zhang S."/>
            <person name="Li K."/>
            <person name="Peng J."/>
            <person name="Zhao Q."/>
            <person name="Wang H."/>
            <person name="Guo Y."/>
        </authorList>
    </citation>
    <scope>NUCLEOTIDE SEQUENCE [LARGE SCALE GENOMIC DNA]</scope>
    <source>
        <strain evidence="9 10">R39</strain>
    </source>
</reference>
<dbReference type="PIRSF" id="PIRSF039085">
    <property type="entry name" value="ABC_ATPase_HisP"/>
    <property type="match status" value="1"/>
</dbReference>
<gene>
    <name evidence="9" type="ORF">RAS12_01695</name>
</gene>
<protein>
    <submittedName>
        <fullName evidence="9">Amino acid ABC transporter ATP-binding protein</fullName>
    </submittedName>
</protein>
<dbReference type="InterPro" id="IPR050086">
    <property type="entry name" value="MetN_ABC_transporter-like"/>
</dbReference>
<name>A0ABY9M287_9BURK</name>
<dbReference type="SMART" id="SM00382">
    <property type="entry name" value="AAA"/>
    <property type="match status" value="1"/>
</dbReference>
<dbReference type="PROSITE" id="PS50893">
    <property type="entry name" value="ABC_TRANSPORTER_2"/>
    <property type="match status" value="1"/>
</dbReference>
<evidence type="ECO:0000256" key="6">
    <source>
        <dbReference type="ARBA" id="ARBA00022840"/>
    </source>
</evidence>
<evidence type="ECO:0000256" key="2">
    <source>
        <dbReference type="ARBA" id="ARBA00005417"/>
    </source>
</evidence>
<evidence type="ECO:0000256" key="1">
    <source>
        <dbReference type="ARBA" id="ARBA00004202"/>
    </source>
</evidence>
<dbReference type="InterPro" id="IPR017871">
    <property type="entry name" value="ABC_transporter-like_CS"/>
</dbReference>
<keyword evidence="4" id="KW-1003">Cell membrane</keyword>
<keyword evidence="3" id="KW-0813">Transport</keyword>
<comment type="similarity">
    <text evidence="2">Belongs to the ABC transporter superfamily.</text>
</comment>
<keyword evidence="7" id="KW-0472">Membrane</keyword>
<dbReference type="Pfam" id="PF00005">
    <property type="entry name" value="ABC_tran"/>
    <property type="match status" value="1"/>
</dbReference>
<dbReference type="EMBL" id="CP132976">
    <property type="protein sequence ID" value="WMD21104.1"/>
    <property type="molecule type" value="Genomic_DNA"/>
</dbReference>
<keyword evidence="10" id="KW-1185">Reference proteome</keyword>
<dbReference type="GO" id="GO:0005524">
    <property type="term" value="F:ATP binding"/>
    <property type="evidence" value="ECO:0007669"/>
    <property type="project" value="UniProtKB-KW"/>
</dbReference>
<keyword evidence="5" id="KW-0547">Nucleotide-binding</keyword>
<dbReference type="PANTHER" id="PTHR43166">
    <property type="entry name" value="AMINO ACID IMPORT ATP-BINDING PROTEIN"/>
    <property type="match status" value="1"/>
</dbReference>
<dbReference type="InterPro" id="IPR003593">
    <property type="entry name" value="AAA+_ATPase"/>
</dbReference>
<evidence type="ECO:0000256" key="3">
    <source>
        <dbReference type="ARBA" id="ARBA00022448"/>
    </source>
</evidence>
<accession>A0ABY9M287</accession>
<dbReference type="SUPFAM" id="SSF52540">
    <property type="entry name" value="P-loop containing nucleoside triphosphate hydrolases"/>
    <property type="match status" value="1"/>
</dbReference>
<sequence>MSTPIISIKGLRKSFANQEVLKDINLQVDRGQVVALIGPSGSGKSTLLRCINLLTIPDGGQITVGDQSLTFQGAHTRLPSERKLANFRASAGMVFQHFNLFPHMTALQNVMEGPVTVLRRPKKEAEALARDLLKKVGLLDRADYFPDKLSGGQKQRVAIARALAMQPAVMLFDEATSALDPELVGEVLNVIKGLARDGMTMILVTHEIGFAKEVADQVVFMRDGVVAESGPPEVVIGNPQNEATRAFLARFNRVPGSELPA</sequence>
<dbReference type="InterPro" id="IPR003439">
    <property type="entry name" value="ABC_transporter-like_ATP-bd"/>
</dbReference>
<dbReference type="RefSeq" id="WP_306944770.1">
    <property type="nucleotide sequence ID" value="NZ_CP132976.1"/>
</dbReference>
<evidence type="ECO:0000256" key="7">
    <source>
        <dbReference type="ARBA" id="ARBA00023136"/>
    </source>
</evidence>
<feature type="domain" description="ABC transporter" evidence="8">
    <location>
        <begin position="6"/>
        <end position="248"/>
    </location>
</feature>
<dbReference type="PANTHER" id="PTHR43166:SF35">
    <property type="entry name" value="L-CYSTINE IMPORT ATP-BINDING PROTEIN TCYN"/>
    <property type="match status" value="1"/>
</dbReference>
<comment type="subcellular location">
    <subcellularLocation>
        <location evidence="1">Cell membrane</location>
        <topology evidence="1">Peripheral membrane protein</topology>
    </subcellularLocation>
</comment>
<evidence type="ECO:0000256" key="5">
    <source>
        <dbReference type="ARBA" id="ARBA00022741"/>
    </source>
</evidence>
<evidence type="ECO:0000259" key="8">
    <source>
        <dbReference type="PROSITE" id="PS50893"/>
    </source>
</evidence>
<evidence type="ECO:0000256" key="4">
    <source>
        <dbReference type="ARBA" id="ARBA00022475"/>
    </source>
</evidence>